<evidence type="ECO:0000313" key="1">
    <source>
        <dbReference type="EMBL" id="KKK73786.1"/>
    </source>
</evidence>
<sequence>MTADLEIEFQTPTVQLLLTTPRLFAYDGFRN</sequence>
<gene>
    <name evidence="1" type="ORF">LCGC14_2890330</name>
</gene>
<organism evidence="1">
    <name type="scientific">marine sediment metagenome</name>
    <dbReference type="NCBI Taxonomy" id="412755"/>
    <lineage>
        <taxon>unclassified sequences</taxon>
        <taxon>metagenomes</taxon>
        <taxon>ecological metagenomes</taxon>
    </lineage>
</organism>
<feature type="non-terminal residue" evidence="1">
    <location>
        <position position="31"/>
    </location>
</feature>
<dbReference type="AlphaFoldDB" id="A0A0F9ANJ2"/>
<dbReference type="EMBL" id="LAZR01056628">
    <property type="protein sequence ID" value="KKK73786.1"/>
    <property type="molecule type" value="Genomic_DNA"/>
</dbReference>
<name>A0A0F9ANJ2_9ZZZZ</name>
<reference evidence="1" key="1">
    <citation type="journal article" date="2015" name="Nature">
        <title>Complex archaea that bridge the gap between prokaryotes and eukaryotes.</title>
        <authorList>
            <person name="Spang A."/>
            <person name="Saw J.H."/>
            <person name="Jorgensen S.L."/>
            <person name="Zaremba-Niedzwiedzka K."/>
            <person name="Martijn J."/>
            <person name="Lind A.E."/>
            <person name="van Eijk R."/>
            <person name="Schleper C."/>
            <person name="Guy L."/>
            <person name="Ettema T.J."/>
        </authorList>
    </citation>
    <scope>NUCLEOTIDE SEQUENCE</scope>
</reference>
<proteinExistence type="predicted"/>
<accession>A0A0F9ANJ2</accession>
<comment type="caution">
    <text evidence="1">The sequence shown here is derived from an EMBL/GenBank/DDBJ whole genome shotgun (WGS) entry which is preliminary data.</text>
</comment>
<protein>
    <submittedName>
        <fullName evidence="1">Uncharacterized protein</fullName>
    </submittedName>
</protein>